<dbReference type="Gene3D" id="3.20.20.370">
    <property type="entry name" value="Glycoside hydrolase/deacetylase"/>
    <property type="match status" value="1"/>
</dbReference>
<gene>
    <name evidence="2" type="ORF">FVW20_12860</name>
</gene>
<protein>
    <submittedName>
        <fullName evidence="2">Polysaccharide deacetylase family protein</fullName>
    </submittedName>
</protein>
<proteinExistence type="predicted"/>
<dbReference type="RefSeq" id="WP_196609930.1">
    <property type="nucleotide sequence ID" value="NZ_VRYY01000398.1"/>
</dbReference>
<reference evidence="2 3" key="1">
    <citation type="submission" date="2019-08" db="EMBL/GenBank/DDBJ databases">
        <authorList>
            <person name="Luo N."/>
        </authorList>
    </citation>
    <scope>NUCLEOTIDE SEQUENCE [LARGE SCALE GENOMIC DNA]</scope>
    <source>
        <strain evidence="2 3">NCIMB 9442</strain>
    </source>
</reference>
<dbReference type="InterPro" id="IPR002509">
    <property type="entry name" value="NODB_dom"/>
</dbReference>
<evidence type="ECO:0000259" key="1">
    <source>
        <dbReference type="PROSITE" id="PS51677"/>
    </source>
</evidence>
<keyword evidence="3" id="KW-1185">Reference proteome</keyword>
<accession>A0ABS0J614</accession>
<organism evidence="2 3">
    <name type="scientific">Nitratidesulfovibrio oxamicus</name>
    <dbReference type="NCBI Taxonomy" id="32016"/>
    <lineage>
        <taxon>Bacteria</taxon>
        <taxon>Pseudomonadati</taxon>
        <taxon>Thermodesulfobacteriota</taxon>
        <taxon>Desulfovibrionia</taxon>
        <taxon>Desulfovibrionales</taxon>
        <taxon>Desulfovibrionaceae</taxon>
        <taxon>Nitratidesulfovibrio</taxon>
    </lineage>
</organism>
<dbReference type="PANTHER" id="PTHR43123:SF1">
    <property type="entry name" value="POLYSACCHARIDE DEACETYLASE-RELATED"/>
    <property type="match status" value="1"/>
</dbReference>
<sequence length="292" mass="32904">MMKRTQTPPWPDGSRLVISISMQFETGGQPAGAESPFSALPLPANVPDLPAESWFRYGAAEGVYRMLDLWDKYGIKVTSHMVGEAARAYPDVARAIADAGHEIAGHGIAWANQWNLSYEDELQFVKDGLDLVESITGQRAVGYNCNWLRRSVNTLKVLQDLNFLYHIDDVSRDEPFVTHVRGKRFAIVPYTLRNNDIVNFSGKNWTPEQFLSQLKGDFDQLYMEAGSRRRMMSFSMHDRIGGAASVVNVVERFIQYAMRHQGVVFMRKDQIARIAMDDAATPVDDCEAAYNS</sequence>
<dbReference type="Proteomes" id="UP001194469">
    <property type="component" value="Unassembled WGS sequence"/>
</dbReference>
<feature type="domain" description="NodB homology" evidence="1">
    <location>
        <begin position="49"/>
        <end position="266"/>
    </location>
</feature>
<dbReference type="InterPro" id="IPR011330">
    <property type="entry name" value="Glyco_hydro/deAcase_b/a-brl"/>
</dbReference>
<dbReference type="PANTHER" id="PTHR43123">
    <property type="entry name" value="POLYSACCHARIDE DEACETYLASE-RELATED"/>
    <property type="match status" value="1"/>
</dbReference>
<dbReference type="PROSITE" id="PS51677">
    <property type="entry name" value="NODB"/>
    <property type="match status" value="1"/>
</dbReference>
<evidence type="ECO:0000313" key="3">
    <source>
        <dbReference type="Proteomes" id="UP001194469"/>
    </source>
</evidence>
<dbReference type="Pfam" id="PF01522">
    <property type="entry name" value="Polysacc_deac_1"/>
    <property type="match status" value="1"/>
</dbReference>
<dbReference type="EMBL" id="VRYY01000398">
    <property type="protein sequence ID" value="MBG3877877.1"/>
    <property type="molecule type" value="Genomic_DNA"/>
</dbReference>
<name>A0ABS0J614_9BACT</name>
<comment type="caution">
    <text evidence="2">The sequence shown here is derived from an EMBL/GenBank/DDBJ whole genome shotgun (WGS) entry which is preliminary data.</text>
</comment>
<evidence type="ECO:0000313" key="2">
    <source>
        <dbReference type="EMBL" id="MBG3877877.1"/>
    </source>
</evidence>
<dbReference type="SUPFAM" id="SSF88713">
    <property type="entry name" value="Glycoside hydrolase/deacetylase"/>
    <property type="match status" value="1"/>
</dbReference>